<organism evidence="7 9">
    <name type="scientific">Sulfuracidifex tepidarius</name>
    <dbReference type="NCBI Taxonomy" id="1294262"/>
    <lineage>
        <taxon>Archaea</taxon>
        <taxon>Thermoproteota</taxon>
        <taxon>Thermoprotei</taxon>
        <taxon>Sulfolobales</taxon>
        <taxon>Sulfolobaceae</taxon>
        <taxon>Sulfuracidifex</taxon>
    </lineage>
</organism>
<proteinExistence type="predicted"/>
<dbReference type="PANTHER" id="PTHR10625">
    <property type="entry name" value="HISTONE DEACETYLASE HDAC1-RELATED"/>
    <property type="match status" value="1"/>
</dbReference>
<dbReference type="SUPFAM" id="SSF52768">
    <property type="entry name" value="Arginase/deacetylase"/>
    <property type="match status" value="1"/>
</dbReference>
<dbReference type="PANTHER" id="PTHR10625:SF10">
    <property type="entry name" value="HISTONE DEACETYLASE HDAC1"/>
    <property type="match status" value="1"/>
</dbReference>
<comment type="pathway">
    <text evidence="1">Ketone degradation; acetoin degradation.</text>
</comment>
<dbReference type="UniPathway" id="UPA00040"/>
<dbReference type="Proteomes" id="UP000322983">
    <property type="component" value="Chromosome"/>
</dbReference>
<dbReference type="InterPro" id="IPR003085">
    <property type="entry name" value="AcuC"/>
</dbReference>
<dbReference type="GO" id="GO:0004407">
    <property type="term" value="F:histone deacetylase activity"/>
    <property type="evidence" value="ECO:0007669"/>
    <property type="project" value="InterPro"/>
</dbReference>
<dbReference type="Proteomes" id="UP000325030">
    <property type="component" value="Chromosome"/>
</dbReference>
<reference evidence="9" key="1">
    <citation type="submission" date="2018-09" db="EMBL/GenBank/DDBJ databases">
        <title>Complete Genome Sequencing of Sulfolobus sp. JCM 16834.</title>
        <authorList>
            <person name="Kato S."/>
            <person name="Itoh T."/>
            <person name="Ohkuma M."/>
        </authorList>
    </citation>
    <scope>NUCLEOTIDE SEQUENCE [LARGE SCALE GENOMIC DNA]</scope>
    <source>
        <strain evidence="9">IC-007</strain>
    </source>
</reference>
<dbReference type="RefSeq" id="WP_149528651.1">
    <property type="nucleotide sequence ID" value="NZ_AP018929.1"/>
</dbReference>
<sequence>MRPLLAHKTVFVWSDLYYNYSFPGDHPFKSIRESLTKKYLEQKGLFHEIEQVAPDPVSEDMLLEVHSREYVNQIKRMSERGQGMLDEGDTPAFRGIFEASLVRVAGNLKALKEIESGNFVHAVNIGGGLHHAKRDSAGGFCVFNDIAILVKEAEKRYQRVAILDIDGHHFDGTQSLLYQDDKSLKISMHMFHPNFFPGSGSINEIGEGKGKGLTVNIPLPPGTADDAYLMAFNEVAYPVLERFKPEIIILEVGGDSHFGDPLVELKLSTMGYAEVIKKVHELAHRLSEGRLIMTGGGGYNYDATARVWTLAIAEIAGIKETELDLLHDCCSTASTPFVIEKVKKIVEKLKEVHHIS</sequence>
<dbReference type="GO" id="GO:0016787">
    <property type="term" value="F:hydrolase activity"/>
    <property type="evidence" value="ECO:0007669"/>
    <property type="project" value="UniProtKB-KW"/>
</dbReference>
<dbReference type="GO" id="GO:0040029">
    <property type="term" value="P:epigenetic regulation of gene expression"/>
    <property type="evidence" value="ECO:0007669"/>
    <property type="project" value="TreeGrafter"/>
</dbReference>
<dbReference type="PRINTS" id="PR01271">
    <property type="entry name" value="HISDACETLASE"/>
</dbReference>
<dbReference type="OrthoDB" id="147549at2157"/>
<dbReference type="Gene3D" id="3.40.800.20">
    <property type="entry name" value="Histone deacetylase domain"/>
    <property type="match status" value="1"/>
</dbReference>
<accession>A0A510E4R4</accession>
<dbReference type="Pfam" id="PF00850">
    <property type="entry name" value="Hist_deacetyl"/>
    <property type="match status" value="1"/>
</dbReference>
<dbReference type="AlphaFoldDB" id="A0A510E4R4"/>
<dbReference type="InterPro" id="IPR000286">
    <property type="entry name" value="HDACs"/>
</dbReference>
<keyword evidence="3" id="KW-0006">Acetoin catabolism</keyword>
<dbReference type="GeneID" id="41718357"/>
<keyword evidence="8" id="KW-1185">Reference proteome</keyword>
<dbReference type="EMBL" id="AP018929">
    <property type="protein sequence ID" value="BBG24681.1"/>
    <property type="molecule type" value="Genomic_DNA"/>
</dbReference>
<reference evidence="7 8" key="2">
    <citation type="journal article" date="2020" name="Int. J. Syst. Evol. Microbiol.">
        <title>Sulfuracidifex tepidarius gen. nov., sp. nov. and transfer of Sulfolobus metallicus Huber and Stetter 1992 to the genus Sulfuracidifex as Sulfuracidifex metallicus comb. nov.</title>
        <authorList>
            <person name="Itoh T."/>
            <person name="Miura T."/>
            <person name="Sakai H.D."/>
            <person name="Kato S."/>
            <person name="Ohkuma M."/>
            <person name="Takashina T."/>
        </authorList>
    </citation>
    <scope>NUCLEOTIDE SEQUENCE</scope>
    <source>
        <strain evidence="6 8">IC-006</strain>
        <strain evidence="7">IC-007</strain>
    </source>
</reference>
<dbReference type="STRING" id="1294262.GCA_001316085_01688"/>
<dbReference type="GO" id="GO:0045150">
    <property type="term" value="P:acetoin catabolic process"/>
    <property type="evidence" value="ECO:0007669"/>
    <property type="project" value="UniProtKB-UniPathway"/>
</dbReference>
<accession>A0A510DWT0</accession>
<dbReference type="KEGG" id="step:IC006_2015"/>
<evidence type="ECO:0000256" key="4">
    <source>
        <dbReference type="ARBA" id="ARBA00022801"/>
    </source>
</evidence>
<dbReference type="InterPro" id="IPR003084">
    <property type="entry name" value="HDAC_I/II"/>
</dbReference>
<keyword evidence="4" id="KW-0378">Hydrolase</keyword>
<feature type="domain" description="Histone deacetylase" evidence="5">
    <location>
        <begin position="26"/>
        <end position="313"/>
    </location>
</feature>
<protein>
    <recommendedName>
        <fullName evidence="2">Acetoin utilization protein AcuC</fullName>
    </recommendedName>
</protein>
<dbReference type="PRINTS" id="PR01270">
    <property type="entry name" value="HDASUPER"/>
</dbReference>
<dbReference type="InterPro" id="IPR023801">
    <property type="entry name" value="His_deacetylse_dom"/>
</dbReference>
<name>A0A510E4R4_9CREN</name>
<dbReference type="CDD" id="cd09994">
    <property type="entry name" value="HDAC_AcuC_like"/>
    <property type="match status" value="1"/>
</dbReference>
<evidence type="ECO:0000256" key="1">
    <source>
        <dbReference type="ARBA" id="ARBA00005101"/>
    </source>
</evidence>
<evidence type="ECO:0000313" key="7">
    <source>
        <dbReference type="EMBL" id="BBG27469.1"/>
    </source>
</evidence>
<dbReference type="EMBL" id="AP018930">
    <property type="protein sequence ID" value="BBG27469.1"/>
    <property type="molecule type" value="Genomic_DNA"/>
</dbReference>
<dbReference type="InterPro" id="IPR037138">
    <property type="entry name" value="His_deacetylse_dom_sf"/>
</dbReference>
<evidence type="ECO:0000256" key="2">
    <source>
        <dbReference type="ARBA" id="ARBA00020218"/>
    </source>
</evidence>
<evidence type="ECO:0000256" key="3">
    <source>
        <dbReference type="ARBA" id="ARBA00022627"/>
    </source>
</evidence>
<evidence type="ECO:0000259" key="5">
    <source>
        <dbReference type="Pfam" id="PF00850"/>
    </source>
</evidence>
<evidence type="ECO:0000313" key="9">
    <source>
        <dbReference type="Proteomes" id="UP000325030"/>
    </source>
</evidence>
<evidence type="ECO:0000313" key="8">
    <source>
        <dbReference type="Proteomes" id="UP000322983"/>
    </source>
</evidence>
<gene>
    <name evidence="6" type="ORF">IC006_2015</name>
    <name evidence="7" type="ORF">IC007_2023</name>
</gene>
<evidence type="ECO:0000313" key="6">
    <source>
        <dbReference type="EMBL" id="BBG24681.1"/>
    </source>
</evidence>
<dbReference type="InterPro" id="IPR023696">
    <property type="entry name" value="Ureohydrolase_dom_sf"/>
</dbReference>